<dbReference type="Proteomes" id="UP000242861">
    <property type="component" value="Unassembled WGS sequence"/>
</dbReference>
<dbReference type="SUPFAM" id="SSF56601">
    <property type="entry name" value="beta-lactamase/transpeptidase-like"/>
    <property type="match status" value="1"/>
</dbReference>
<comment type="similarity">
    <text evidence="16">Belongs to the transpeptidase family. FtsI subfamily.</text>
</comment>
<evidence type="ECO:0000256" key="14">
    <source>
        <dbReference type="ARBA" id="ARBA00023306"/>
    </source>
</evidence>
<dbReference type="GO" id="GO:0008955">
    <property type="term" value="F:peptidoglycan glycosyltransferase activity"/>
    <property type="evidence" value="ECO:0007669"/>
    <property type="project" value="InterPro"/>
</dbReference>
<comment type="subcellular location">
    <subcellularLocation>
        <location evidence="1">Membrane</location>
    </subcellularLocation>
</comment>
<keyword evidence="2 16" id="KW-1003">Cell membrane</keyword>
<feature type="domain" description="Penicillin-binding protein dimerisation" evidence="18">
    <location>
        <begin position="55"/>
        <end position="204"/>
    </location>
</feature>
<dbReference type="Gene3D" id="3.40.710.10">
    <property type="entry name" value="DD-peptidase/beta-lactamase superfamily"/>
    <property type="match status" value="1"/>
</dbReference>
<keyword evidence="5 16" id="KW-0121">Carboxypeptidase</keyword>
<evidence type="ECO:0000256" key="15">
    <source>
        <dbReference type="ARBA" id="ARBA00023316"/>
    </source>
</evidence>
<dbReference type="GO" id="GO:0009252">
    <property type="term" value="P:peptidoglycan biosynthetic process"/>
    <property type="evidence" value="ECO:0007669"/>
    <property type="project" value="UniProtKB-UniRule"/>
</dbReference>
<keyword evidence="7 16" id="KW-0812">Transmembrane</keyword>
<evidence type="ECO:0000256" key="10">
    <source>
        <dbReference type="ARBA" id="ARBA00022984"/>
    </source>
</evidence>
<evidence type="ECO:0000256" key="3">
    <source>
        <dbReference type="ARBA" id="ARBA00022519"/>
    </source>
</evidence>
<feature type="domain" description="Penicillin-binding protein transpeptidase" evidence="17">
    <location>
        <begin position="245"/>
        <end position="544"/>
    </location>
</feature>
<evidence type="ECO:0000256" key="13">
    <source>
        <dbReference type="ARBA" id="ARBA00023210"/>
    </source>
</evidence>
<evidence type="ECO:0000256" key="5">
    <source>
        <dbReference type="ARBA" id="ARBA00022645"/>
    </source>
</evidence>
<dbReference type="InterPro" id="IPR001460">
    <property type="entry name" value="PCN-bd_Tpept"/>
</dbReference>
<comment type="pathway">
    <text evidence="16">Cell wall biogenesis; peptidoglycan biosynthesis.</text>
</comment>
<keyword evidence="14 16" id="KW-0131">Cell cycle</keyword>
<sequence>MIRLPGVQYPWRFRLVLVVLAVLVAAIAWRIVDLQVVDRDFLQSHGDARSLRHIPIPAHRGLITDRNGEPLAVSTPVMTLWANPKELLPAAGRIPELAALLGLEPRALVQRIEQNARREFIYLMRGLTPEQGQAVLEYRIPGVYGVEEFRRFYPAGEVTAHVVGFTDIDDKGREGVELAFDEWLAGVPGKRQVLKDRRGKLIKDIQVTQNAKSGKALALSIDLRLQYLAHRELRNALQEFGAKAGSLVMLDVKSGEVLAMVNQPTYNPNNRRNLNPQAMRNRAMIDVFEPGSTVKPFSIAAALGTGRWKPESTVDTHPGSLRIGRYTIRDVSRGGVLDLTQILMKSSNVGISKIAFDIGAEPIYAVMQQAGLGQDTGLGFPGERVGNLPNHRKWPQAETATLAYGYGLSVTAVQLAHAYAVLANEGKNVPLSMVRQDRLPQPVQVMDAAVAKQVLQMLQAVVEEPGGGGARAKVPGYHVGGKSGTARKAAVGSKGYVDKAYRSFFAGVGPMDNPRIATVVMIDEPSNGAYYGGLVSAPVFGKVMAGALRLMNIAPDNLPADEQPQKLAQVNGGRF</sequence>
<dbReference type="SUPFAM" id="SSF56519">
    <property type="entry name" value="Penicillin binding protein dimerisation domain"/>
    <property type="match status" value="1"/>
</dbReference>
<dbReference type="GO" id="GO:0008360">
    <property type="term" value="P:regulation of cell shape"/>
    <property type="evidence" value="ECO:0007669"/>
    <property type="project" value="UniProtKB-KW"/>
</dbReference>
<dbReference type="InterPro" id="IPR037532">
    <property type="entry name" value="FtsI_transpept"/>
</dbReference>
<dbReference type="InterPro" id="IPR005311">
    <property type="entry name" value="PBP_dimer"/>
</dbReference>
<evidence type="ECO:0000256" key="12">
    <source>
        <dbReference type="ARBA" id="ARBA00023136"/>
    </source>
</evidence>
<evidence type="ECO:0000313" key="19">
    <source>
        <dbReference type="EMBL" id="PKF70121.1"/>
    </source>
</evidence>
<proteinExistence type="inferred from homology"/>
<dbReference type="Gene3D" id="3.30.450.330">
    <property type="match status" value="1"/>
</dbReference>
<organism evidence="19 20">
    <name type="scientific">Pseudomonas fluvialis</name>
    <dbReference type="NCBI Taxonomy" id="1793966"/>
    <lineage>
        <taxon>Bacteria</taxon>
        <taxon>Pseudomonadati</taxon>
        <taxon>Pseudomonadota</taxon>
        <taxon>Gammaproteobacteria</taxon>
        <taxon>Pseudomonadales</taxon>
        <taxon>Pseudomonadaceae</taxon>
        <taxon>Pseudomonas</taxon>
    </lineage>
</organism>
<evidence type="ECO:0000256" key="1">
    <source>
        <dbReference type="ARBA" id="ARBA00004370"/>
    </source>
</evidence>
<evidence type="ECO:0000256" key="11">
    <source>
        <dbReference type="ARBA" id="ARBA00022989"/>
    </source>
</evidence>
<keyword evidence="8 16" id="KW-0378">Hydrolase</keyword>
<evidence type="ECO:0000256" key="7">
    <source>
        <dbReference type="ARBA" id="ARBA00022692"/>
    </source>
</evidence>
<evidence type="ECO:0000256" key="8">
    <source>
        <dbReference type="ARBA" id="ARBA00022801"/>
    </source>
</evidence>
<dbReference type="Pfam" id="PF00905">
    <property type="entry name" value="Transpeptidase"/>
    <property type="match status" value="1"/>
</dbReference>
<dbReference type="RefSeq" id="WP_101194283.1">
    <property type="nucleotide sequence ID" value="NZ_JAYRQC010000009.1"/>
</dbReference>
<dbReference type="GO" id="GO:0006508">
    <property type="term" value="P:proteolysis"/>
    <property type="evidence" value="ECO:0007669"/>
    <property type="project" value="UniProtKB-KW"/>
</dbReference>
<dbReference type="GO" id="GO:0008658">
    <property type="term" value="F:penicillin binding"/>
    <property type="evidence" value="ECO:0007669"/>
    <property type="project" value="InterPro"/>
</dbReference>
<comment type="caution">
    <text evidence="19">The sequence shown here is derived from an EMBL/GenBank/DDBJ whole genome shotgun (WGS) entry which is preliminary data.</text>
</comment>
<dbReference type="Pfam" id="PF03717">
    <property type="entry name" value="PBP_dimer"/>
    <property type="match status" value="1"/>
</dbReference>
<evidence type="ECO:0000259" key="17">
    <source>
        <dbReference type="Pfam" id="PF00905"/>
    </source>
</evidence>
<evidence type="ECO:0000256" key="16">
    <source>
        <dbReference type="HAMAP-Rule" id="MF_02080"/>
    </source>
</evidence>
<dbReference type="GO" id="GO:0009002">
    <property type="term" value="F:serine-type D-Ala-D-Ala carboxypeptidase activity"/>
    <property type="evidence" value="ECO:0007669"/>
    <property type="project" value="UniProtKB-UniRule"/>
</dbReference>
<comment type="function">
    <text evidence="16">Catalyzes cross-linking of the peptidoglycan cell wall at the division septum.</text>
</comment>
<dbReference type="Gene3D" id="3.90.1310.10">
    <property type="entry name" value="Penicillin-binding protein 2a (Domain 2)"/>
    <property type="match status" value="1"/>
</dbReference>
<evidence type="ECO:0000256" key="6">
    <source>
        <dbReference type="ARBA" id="ARBA00022670"/>
    </source>
</evidence>
<keyword evidence="3 16" id="KW-0997">Cell inner membrane</keyword>
<dbReference type="GO" id="GO:0005886">
    <property type="term" value="C:plasma membrane"/>
    <property type="evidence" value="ECO:0007669"/>
    <property type="project" value="UniProtKB-UniRule"/>
</dbReference>
<keyword evidence="4 16" id="KW-0132">Cell division</keyword>
<dbReference type="GO" id="GO:0043093">
    <property type="term" value="P:FtsZ-dependent cytokinesis"/>
    <property type="evidence" value="ECO:0007669"/>
    <property type="project" value="UniProtKB-UniRule"/>
</dbReference>
<dbReference type="PANTHER" id="PTHR30627:SF1">
    <property type="entry name" value="PEPTIDOGLYCAN D,D-TRANSPEPTIDASE FTSI"/>
    <property type="match status" value="1"/>
</dbReference>
<dbReference type="UniPathway" id="UPA00219"/>
<dbReference type="GO" id="GO:0000917">
    <property type="term" value="P:division septum assembly"/>
    <property type="evidence" value="ECO:0007669"/>
    <property type="project" value="UniProtKB-KW"/>
</dbReference>
<dbReference type="InterPro" id="IPR036138">
    <property type="entry name" value="PBP_dimer_sf"/>
</dbReference>
<keyword evidence="6 16" id="KW-0645">Protease</keyword>
<dbReference type="PANTHER" id="PTHR30627">
    <property type="entry name" value="PEPTIDOGLYCAN D,D-TRANSPEPTIDASE"/>
    <property type="match status" value="1"/>
</dbReference>
<name>A0A2I0CLV4_9PSED</name>
<dbReference type="InterPro" id="IPR050515">
    <property type="entry name" value="Beta-lactam/transpept"/>
</dbReference>
<accession>A0A2I0CLV4</accession>
<evidence type="ECO:0000256" key="2">
    <source>
        <dbReference type="ARBA" id="ARBA00022475"/>
    </source>
</evidence>
<gene>
    <name evidence="16" type="primary">ftsI</name>
    <name evidence="19" type="ORF">CW360_15170</name>
</gene>
<dbReference type="AlphaFoldDB" id="A0A2I0CLV4"/>
<keyword evidence="9 16" id="KW-0133">Cell shape</keyword>
<evidence type="ECO:0000259" key="18">
    <source>
        <dbReference type="Pfam" id="PF03717"/>
    </source>
</evidence>
<dbReference type="InterPro" id="IPR012338">
    <property type="entry name" value="Beta-lactam/transpept-like"/>
</dbReference>
<feature type="active site" description="Acyl-ester intermediate" evidence="16">
    <location>
        <position position="292"/>
    </location>
</feature>
<dbReference type="EMBL" id="PIYS01000029">
    <property type="protein sequence ID" value="PKF70121.1"/>
    <property type="molecule type" value="Genomic_DNA"/>
</dbReference>
<keyword evidence="13 16" id="KW-0717">Septation</keyword>
<protein>
    <recommendedName>
        <fullName evidence="16">Peptidoglycan D,D-transpeptidase FtsI</fullName>
        <ecNumber evidence="16">3.4.16.4</ecNumber>
    </recommendedName>
    <alternativeName>
        <fullName evidence="16">Penicillin-binding protein 3</fullName>
        <shortName evidence="16">PBP-3</shortName>
    </alternativeName>
</protein>
<dbReference type="GO" id="GO:0071555">
    <property type="term" value="P:cell wall organization"/>
    <property type="evidence" value="ECO:0007669"/>
    <property type="project" value="UniProtKB-KW"/>
</dbReference>
<keyword evidence="15 16" id="KW-0961">Cell wall biogenesis/degradation</keyword>
<keyword evidence="11 16" id="KW-1133">Transmembrane helix</keyword>
<evidence type="ECO:0000313" key="20">
    <source>
        <dbReference type="Proteomes" id="UP000242861"/>
    </source>
</evidence>
<dbReference type="HAMAP" id="MF_02080">
    <property type="entry name" value="FtsI_transpept"/>
    <property type="match status" value="1"/>
</dbReference>
<evidence type="ECO:0000256" key="9">
    <source>
        <dbReference type="ARBA" id="ARBA00022960"/>
    </source>
</evidence>
<comment type="catalytic activity">
    <reaction evidence="16">
        <text>Preferential cleavage: (Ac)2-L-Lys-D-Ala-|-D-Ala. Also transpeptidation of peptidyl-alanyl moieties that are N-acyl substituents of D-alanine.</text>
        <dbReference type="EC" id="3.4.16.4"/>
    </reaction>
</comment>
<evidence type="ECO:0000256" key="4">
    <source>
        <dbReference type="ARBA" id="ARBA00022618"/>
    </source>
</evidence>
<keyword evidence="10 16" id="KW-0573">Peptidoglycan synthesis</keyword>
<reference evidence="20" key="1">
    <citation type="submission" date="2017-12" db="EMBL/GenBank/DDBJ databases">
        <authorList>
            <person name="Yu X.-Y."/>
        </authorList>
    </citation>
    <scope>NUCLEOTIDE SEQUENCE [LARGE SCALE GENOMIC DNA]</scope>
    <source>
        <strain evidence="20">ZYSR67-Z</strain>
    </source>
</reference>
<dbReference type="EC" id="3.4.16.4" evidence="16"/>
<keyword evidence="12 16" id="KW-0472">Membrane</keyword>